<dbReference type="PROSITE" id="PS00189">
    <property type="entry name" value="LIPOYL"/>
    <property type="match status" value="1"/>
</dbReference>
<dbReference type="GO" id="GO:0047372">
    <property type="term" value="F:monoacylglycerol lipase activity"/>
    <property type="evidence" value="ECO:0007669"/>
    <property type="project" value="TreeGrafter"/>
</dbReference>
<name>A0A3B0TXH7_9ZZZZ</name>
<dbReference type="SUPFAM" id="SSF53474">
    <property type="entry name" value="alpha/beta-Hydrolases"/>
    <property type="match status" value="1"/>
</dbReference>
<evidence type="ECO:0000313" key="3">
    <source>
        <dbReference type="EMBL" id="VAW11776.1"/>
    </source>
</evidence>
<dbReference type="GO" id="GO:0004742">
    <property type="term" value="F:dihydrolipoyllysine-residue acetyltransferase activity"/>
    <property type="evidence" value="ECO:0007669"/>
    <property type="project" value="UniProtKB-EC"/>
</dbReference>
<dbReference type="Gene3D" id="2.40.50.100">
    <property type="match status" value="1"/>
</dbReference>
<dbReference type="GO" id="GO:0046464">
    <property type="term" value="P:acylglycerol catabolic process"/>
    <property type="evidence" value="ECO:0007669"/>
    <property type="project" value="TreeGrafter"/>
</dbReference>
<dbReference type="GO" id="GO:0016020">
    <property type="term" value="C:membrane"/>
    <property type="evidence" value="ECO:0007669"/>
    <property type="project" value="TreeGrafter"/>
</dbReference>
<evidence type="ECO:0000259" key="2">
    <source>
        <dbReference type="PROSITE" id="PS50968"/>
    </source>
</evidence>
<protein>
    <submittedName>
        <fullName evidence="3">Dihydrolipoamide acetyltransferase component (E2) of acetoin dehydrogenase complex</fullName>
        <ecNumber evidence="3">2.3.1.12</ecNumber>
    </submittedName>
</protein>
<sequence>MSDDRIIPVIMPKWGLSMTEGKLTGWLIDEGTDIAVGDEIMEVETDKITNVVEATDAGLLRRHVAAAGTTHPIRALLGVLAPPEISDDAVAAFVEAFEAPQPSDEDNADAGPQYEFAETPAGRLRYAVRGDSGPVIVLIHGFGGDLDNWLFNIDALARNATVYALDLPGHGQSVKSVADGGLPGLARSLEAFMDAVGIEAAHLVGHSMGAAVAATLAITSPDRVSSLCLISAAGLGPQISSAYIDGFVAASTRRELKPVLQTLFDDPSMVTRAMVDDLLKYRRLDGVQEALSRLALDLFAGGMQDTVLAGEIAALEARSLVVWGQGDQVIPAAHAQNLPGAQVAVLEGAGHMVQMEKATQVNELILGHIFS</sequence>
<dbReference type="AlphaFoldDB" id="A0A3B0TXH7"/>
<dbReference type="PANTHER" id="PTHR43798:SF5">
    <property type="entry name" value="MONOACYLGLYCEROL LIPASE ABHD6"/>
    <property type="match status" value="1"/>
</dbReference>
<dbReference type="InterPro" id="IPR029058">
    <property type="entry name" value="AB_hydrolase_fold"/>
</dbReference>
<dbReference type="InterPro" id="IPR011053">
    <property type="entry name" value="Single_hybrid_motif"/>
</dbReference>
<dbReference type="InterPro" id="IPR003016">
    <property type="entry name" value="2-oxoA_DH_lipoyl-BS"/>
</dbReference>
<accession>A0A3B0TXH7</accession>
<dbReference type="PRINTS" id="PR00111">
    <property type="entry name" value="ABHYDROLASE"/>
</dbReference>
<dbReference type="EC" id="2.3.1.12" evidence="3"/>
<feature type="domain" description="Lipoyl-binding" evidence="2">
    <location>
        <begin position="6"/>
        <end position="81"/>
    </location>
</feature>
<dbReference type="Pfam" id="PF00561">
    <property type="entry name" value="Abhydrolase_1"/>
    <property type="match status" value="1"/>
</dbReference>
<keyword evidence="3" id="KW-0808">Transferase</keyword>
<gene>
    <name evidence="3" type="ORF">MNBD_ALPHA09-762</name>
</gene>
<dbReference type="InterPro" id="IPR000089">
    <property type="entry name" value="Biotin_lipoyl"/>
</dbReference>
<dbReference type="EMBL" id="UOEM01000034">
    <property type="protein sequence ID" value="VAW11776.1"/>
    <property type="molecule type" value="Genomic_DNA"/>
</dbReference>
<dbReference type="CDD" id="cd06849">
    <property type="entry name" value="lipoyl_domain"/>
    <property type="match status" value="1"/>
</dbReference>
<dbReference type="PROSITE" id="PS50968">
    <property type="entry name" value="BIOTINYL_LIPOYL"/>
    <property type="match status" value="1"/>
</dbReference>
<dbReference type="Gene3D" id="3.40.50.1820">
    <property type="entry name" value="alpha/beta hydrolase"/>
    <property type="match status" value="1"/>
</dbReference>
<reference evidence="3" key="1">
    <citation type="submission" date="2018-06" db="EMBL/GenBank/DDBJ databases">
        <authorList>
            <person name="Zhirakovskaya E."/>
        </authorList>
    </citation>
    <scope>NUCLEOTIDE SEQUENCE</scope>
</reference>
<dbReference type="PANTHER" id="PTHR43798">
    <property type="entry name" value="MONOACYLGLYCEROL LIPASE"/>
    <property type="match status" value="1"/>
</dbReference>
<proteinExistence type="predicted"/>
<organism evidence="3">
    <name type="scientific">hydrothermal vent metagenome</name>
    <dbReference type="NCBI Taxonomy" id="652676"/>
    <lineage>
        <taxon>unclassified sequences</taxon>
        <taxon>metagenomes</taxon>
        <taxon>ecological metagenomes</taxon>
    </lineage>
</organism>
<evidence type="ECO:0000256" key="1">
    <source>
        <dbReference type="ARBA" id="ARBA00022823"/>
    </source>
</evidence>
<dbReference type="Pfam" id="PF00364">
    <property type="entry name" value="Biotin_lipoyl"/>
    <property type="match status" value="1"/>
</dbReference>
<dbReference type="InterPro" id="IPR050266">
    <property type="entry name" value="AB_hydrolase_sf"/>
</dbReference>
<dbReference type="NCBIfam" id="NF011457">
    <property type="entry name" value="PRK14875.1"/>
    <property type="match status" value="1"/>
</dbReference>
<keyword evidence="3" id="KW-0012">Acyltransferase</keyword>
<dbReference type="SUPFAM" id="SSF51230">
    <property type="entry name" value="Single hybrid motif"/>
    <property type="match status" value="1"/>
</dbReference>
<keyword evidence="1" id="KW-0450">Lipoyl</keyword>
<dbReference type="InterPro" id="IPR000073">
    <property type="entry name" value="AB_hydrolase_1"/>
</dbReference>